<protein>
    <recommendedName>
        <fullName evidence="4">Helix-turn-helix domain-containing protein</fullName>
    </recommendedName>
</protein>
<feature type="compositionally biased region" description="Polar residues" evidence="1">
    <location>
        <begin position="442"/>
        <end position="452"/>
    </location>
</feature>
<evidence type="ECO:0000256" key="1">
    <source>
        <dbReference type="SAM" id="MobiDB-lite"/>
    </source>
</evidence>
<gene>
    <name evidence="2" type="ORF">HAP95_00280</name>
</gene>
<evidence type="ECO:0008006" key="4">
    <source>
        <dbReference type="Google" id="ProtNLM"/>
    </source>
</evidence>
<feature type="region of interest" description="Disordered" evidence="1">
    <location>
        <begin position="38"/>
        <end position="59"/>
    </location>
</feature>
<name>A0ABS5ZU14_9PROT</name>
<feature type="region of interest" description="Disordered" evidence="1">
    <location>
        <begin position="442"/>
        <end position="462"/>
    </location>
</feature>
<dbReference type="EMBL" id="JAAOMP010000012">
    <property type="protein sequence ID" value="MBU2758664.1"/>
    <property type="molecule type" value="Genomic_DNA"/>
</dbReference>
<sequence length="462" mass="50681">MQSTVHYSVSMHHLPFSMTTPPPNHGRTEAQPIDLTTNNVSPDRLAGPQTATTGGLQPSNGFKAMKEAARHDFFSIRADAVQDGALALLDSLAEYLVWDGMDRRLRAVASATHTDYPEAVVSVQQIAKDIKIRIGHDLCERTIERALKKLCDVGLLLATARFHQGRRQASSYQLLYAPSMASRLMNSRRGGASKDAKITTTNDTMLSTNTYSAVPKASAVSEEARKSREALETSETPYHSLTRIGDRLPMFSAPVLDDKNPLPAPLNGKETNDPTSLSSPLPEVCRSAHAELPDEPAFNTLKTAIPQKDERTRSQPTQMSPLFNKENKKENKKVFKNVFLISDFSKNPLAAETSPTPSVAHGTPTSNGYYLDKVHQKGWVSTSSAALHPYLDDLSRVAFFAGHHTLDALQNWFQSQENAIAAQQTTLTEILNAVQILDSGDSAKTQETSATHQEPARRQAIL</sequence>
<organism evidence="2 3">
    <name type="scientific">Acidithiobacillus sulfurivorans</name>
    <dbReference type="NCBI Taxonomy" id="1958756"/>
    <lineage>
        <taxon>Bacteria</taxon>
        <taxon>Pseudomonadati</taxon>
        <taxon>Pseudomonadota</taxon>
        <taxon>Acidithiobacillia</taxon>
        <taxon>Acidithiobacillales</taxon>
        <taxon>Acidithiobacillaceae</taxon>
        <taxon>Acidithiobacillus</taxon>
    </lineage>
</organism>
<feature type="region of interest" description="Disordered" evidence="1">
    <location>
        <begin position="217"/>
        <end position="281"/>
    </location>
</feature>
<proteinExistence type="predicted"/>
<feature type="compositionally biased region" description="Polar residues" evidence="1">
    <location>
        <begin position="49"/>
        <end position="59"/>
    </location>
</feature>
<dbReference type="Proteomes" id="UP000755654">
    <property type="component" value="Unassembled WGS sequence"/>
</dbReference>
<keyword evidence="3" id="KW-1185">Reference proteome</keyword>
<feature type="compositionally biased region" description="Basic and acidic residues" evidence="1">
    <location>
        <begin position="222"/>
        <end position="231"/>
    </location>
</feature>
<evidence type="ECO:0000313" key="3">
    <source>
        <dbReference type="Proteomes" id="UP000755654"/>
    </source>
</evidence>
<evidence type="ECO:0000313" key="2">
    <source>
        <dbReference type="EMBL" id="MBU2758664.1"/>
    </source>
</evidence>
<dbReference type="RefSeq" id="WP_215880495.1">
    <property type="nucleotide sequence ID" value="NZ_JAAOMP010000012.1"/>
</dbReference>
<comment type="caution">
    <text evidence="2">The sequence shown here is derived from an EMBL/GenBank/DDBJ whole genome shotgun (WGS) entry which is preliminary data.</text>
</comment>
<reference evidence="2 3" key="1">
    <citation type="journal article" date="2021" name="ISME J.">
        <title>Genomic evolution of the class Acidithiobacillia: deep-branching Proteobacteria living in extreme acidic conditions.</title>
        <authorList>
            <person name="Moya-Beltran A."/>
            <person name="Beard S."/>
            <person name="Rojas-Villalobos C."/>
            <person name="Issotta F."/>
            <person name="Gallardo Y."/>
            <person name="Ulloa R."/>
            <person name="Giaveno A."/>
            <person name="Degli Esposti M."/>
            <person name="Johnson D.B."/>
            <person name="Quatrini R."/>
        </authorList>
    </citation>
    <scope>NUCLEOTIDE SEQUENCE [LARGE SCALE GENOMIC DNA]</scope>
    <source>
        <strain evidence="2 3">RW2</strain>
    </source>
</reference>
<accession>A0ABS5ZU14</accession>